<dbReference type="Proteomes" id="UP000255367">
    <property type="component" value="Unassembled WGS sequence"/>
</dbReference>
<keyword evidence="2" id="KW-1185">Reference proteome</keyword>
<gene>
    <name evidence="1" type="ORF">NCTC12020_00841</name>
</gene>
<evidence type="ECO:0000313" key="1">
    <source>
        <dbReference type="EMBL" id="SUP42275.1"/>
    </source>
</evidence>
<dbReference type="EMBL" id="UHIO01000001">
    <property type="protein sequence ID" value="SUP42275.1"/>
    <property type="molecule type" value="Genomic_DNA"/>
</dbReference>
<accession>A0A380NK93</accession>
<organism evidence="1 2">
    <name type="scientific">Veillonella criceti</name>
    <dbReference type="NCBI Taxonomy" id="103891"/>
    <lineage>
        <taxon>Bacteria</taxon>
        <taxon>Bacillati</taxon>
        <taxon>Bacillota</taxon>
        <taxon>Negativicutes</taxon>
        <taxon>Veillonellales</taxon>
        <taxon>Veillonellaceae</taxon>
        <taxon>Veillonella</taxon>
    </lineage>
</organism>
<protein>
    <submittedName>
        <fullName evidence="1">Uncharacterized protein</fullName>
    </submittedName>
</protein>
<evidence type="ECO:0000313" key="2">
    <source>
        <dbReference type="Proteomes" id="UP000255367"/>
    </source>
</evidence>
<dbReference type="InterPro" id="IPR053773">
    <property type="entry name" value="Vpar_1526-like"/>
</dbReference>
<dbReference type="RefSeq" id="WP_115310053.1">
    <property type="nucleotide sequence ID" value="NZ_UHIO01000001.1"/>
</dbReference>
<dbReference type="NCBIfam" id="NF045477">
    <property type="entry name" value="LPO_1073_dom"/>
    <property type="match status" value="1"/>
</dbReference>
<proteinExistence type="predicted"/>
<name>A0A380NK93_9FIRM</name>
<sequence>MIGDKNTQKIEAGDGFSNVQINGSCTVNNGMTYLDVKQIAEDVFRYNFLLMKDEARLEADKRADEITELLLNKIKGRFPHLYNLFVAPDVQYGLYQMQKSYVLRNDEQLKAMLADVMVQRLLANDSEQGKIIFNEALDTMRMLTEKHLSILSVIFLVRYVRYQDYNTFLVFCNFMVNILDKYDDFSDELIFDHLSYAKCVIDTLGFSIIIKDFLEINRNLFPDRELDDYESIMQLIEEVPTFKALRNFWDQSPLTHYKLTSVGKVIAITYLRNMGFGIEYAIWIK</sequence>
<reference evidence="1 2" key="1">
    <citation type="submission" date="2018-06" db="EMBL/GenBank/DDBJ databases">
        <authorList>
            <consortium name="Pathogen Informatics"/>
            <person name="Doyle S."/>
        </authorList>
    </citation>
    <scope>NUCLEOTIDE SEQUENCE [LARGE SCALE GENOMIC DNA]</scope>
    <source>
        <strain evidence="1 2">NCTC12020</strain>
    </source>
</reference>
<dbReference type="OrthoDB" id="9156966at2"/>
<dbReference type="AlphaFoldDB" id="A0A380NK93"/>